<evidence type="ECO:0000256" key="1">
    <source>
        <dbReference type="ARBA" id="ARBA00012519"/>
    </source>
</evidence>
<accession>A0A1G6RU41</accession>
<evidence type="ECO:0000256" key="4">
    <source>
        <dbReference type="ARBA" id="ARBA00022741"/>
    </source>
</evidence>
<dbReference type="RefSeq" id="WP_089716700.1">
    <property type="nucleotide sequence ID" value="NZ_FMYT01000025.1"/>
</dbReference>
<comment type="catalytic activity">
    <reaction evidence="7">
        <text>D-glycero-beta-D-manno-heptose 1-phosphate + ATP + H(+) = ADP-D-glycero-beta-D-manno-heptose + diphosphate</text>
        <dbReference type="Rhea" id="RHEA:27465"/>
        <dbReference type="ChEBI" id="CHEBI:15378"/>
        <dbReference type="ChEBI" id="CHEBI:30616"/>
        <dbReference type="ChEBI" id="CHEBI:33019"/>
        <dbReference type="ChEBI" id="CHEBI:59967"/>
        <dbReference type="ChEBI" id="CHEBI:61593"/>
        <dbReference type="EC" id="2.7.7.70"/>
    </reaction>
</comment>
<feature type="domain" description="Cytidyltransferase-like" evidence="8">
    <location>
        <begin position="27"/>
        <end position="120"/>
    </location>
</feature>
<dbReference type="Proteomes" id="UP000324896">
    <property type="component" value="Unassembled WGS sequence"/>
</dbReference>
<evidence type="ECO:0000313" key="12">
    <source>
        <dbReference type="Proteomes" id="UP000324896"/>
    </source>
</evidence>
<keyword evidence="6" id="KW-0119">Carbohydrate metabolism</keyword>
<dbReference type="GO" id="GO:0005524">
    <property type="term" value="F:ATP binding"/>
    <property type="evidence" value="ECO:0007669"/>
    <property type="project" value="UniProtKB-KW"/>
</dbReference>
<dbReference type="Proteomes" id="UP000198945">
    <property type="component" value="Unassembled WGS sequence"/>
</dbReference>
<dbReference type="SUPFAM" id="SSF52374">
    <property type="entry name" value="Nucleotidylyl transferase"/>
    <property type="match status" value="1"/>
</dbReference>
<keyword evidence="4" id="KW-0547">Nucleotide-binding</keyword>
<dbReference type="EC" id="2.7.7.70" evidence="1"/>
<evidence type="ECO:0000256" key="5">
    <source>
        <dbReference type="ARBA" id="ARBA00022840"/>
    </source>
</evidence>
<dbReference type="PANTHER" id="PTHR43793">
    <property type="entry name" value="FAD SYNTHASE"/>
    <property type="match status" value="1"/>
</dbReference>
<keyword evidence="3" id="KW-0548">Nucleotidyltransferase</keyword>
<dbReference type="Pfam" id="PF01467">
    <property type="entry name" value="CTP_transf_like"/>
    <property type="match status" value="1"/>
</dbReference>
<sequence>MPAKIMELTELKTEIEAKKEAGELIVFTNGCFDILHVGHIRYLKKAAALGDKLVLAVNSDSSVRELKGKNRPFVPENERLEMLSALEMVDYLVLFSEIDCRAVLAAIKPQIYVKGGDYRIADLPEAETVYSYGGKIVLITEVKGKSTTNIIKKIRLSKDEK</sequence>
<name>A0A1G6RU41_9FIRM</name>
<reference evidence="10 11" key="1">
    <citation type="submission" date="2016-10" db="EMBL/GenBank/DDBJ databases">
        <authorList>
            <person name="de Groot N.N."/>
        </authorList>
    </citation>
    <scope>NUCLEOTIDE SEQUENCE [LARGE SCALE GENOMIC DNA]</scope>
    <source>
        <strain evidence="10 11">WG7</strain>
    </source>
</reference>
<dbReference type="GO" id="GO:0016779">
    <property type="term" value="F:nucleotidyltransferase activity"/>
    <property type="evidence" value="ECO:0007669"/>
    <property type="project" value="UniProtKB-KW"/>
</dbReference>
<keyword evidence="5" id="KW-0067">ATP-binding</keyword>
<dbReference type="GO" id="GO:0005975">
    <property type="term" value="P:carbohydrate metabolic process"/>
    <property type="evidence" value="ECO:0007669"/>
    <property type="project" value="InterPro"/>
</dbReference>
<dbReference type="InterPro" id="IPR004821">
    <property type="entry name" value="Cyt_trans-like"/>
</dbReference>
<dbReference type="InterPro" id="IPR050385">
    <property type="entry name" value="Archaeal_FAD_synthase"/>
</dbReference>
<dbReference type="AlphaFoldDB" id="A0A1G6RU41"/>
<evidence type="ECO:0000256" key="3">
    <source>
        <dbReference type="ARBA" id="ARBA00022695"/>
    </source>
</evidence>
<dbReference type="NCBIfam" id="TIGR00125">
    <property type="entry name" value="cyt_tran_rel"/>
    <property type="match status" value="1"/>
</dbReference>
<gene>
    <name evidence="9" type="ORF">SAMN04488597_12523</name>
    <name evidence="10" type="ORF">SAMN04515654_10621</name>
</gene>
<organism evidence="9 12">
    <name type="scientific">Halanaerobium congolense</name>
    <dbReference type="NCBI Taxonomy" id="54121"/>
    <lineage>
        <taxon>Bacteria</taxon>
        <taxon>Bacillati</taxon>
        <taxon>Bacillota</taxon>
        <taxon>Clostridia</taxon>
        <taxon>Halanaerobiales</taxon>
        <taxon>Halanaerobiaceae</taxon>
        <taxon>Halanaerobium</taxon>
    </lineage>
</organism>
<evidence type="ECO:0000259" key="8">
    <source>
        <dbReference type="Pfam" id="PF01467"/>
    </source>
</evidence>
<evidence type="ECO:0000313" key="10">
    <source>
        <dbReference type="EMBL" id="SDI42449.1"/>
    </source>
</evidence>
<protein>
    <recommendedName>
        <fullName evidence="1">D-glycero-beta-D-manno-heptose 1-phosphate adenylyltransferase</fullName>
        <ecNumber evidence="1">2.7.7.70</ecNumber>
    </recommendedName>
</protein>
<dbReference type="PANTHER" id="PTHR43793:SF2">
    <property type="entry name" value="BIFUNCTIONAL PROTEIN HLDE"/>
    <property type="match status" value="1"/>
</dbReference>
<evidence type="ECO:0000256" key="6">
    <source>
        <dbReference type="ARBA" id="ARBA00023277"/>
    </source>
</evidence>
<evidence type="ECO:0000256" key="7">
    <source>
        <dbReference type="ARBA" id="ARBA00047428"/>
    </source>
</evidence>
<evidence type="ECO:0000313" key="11">
    <source>
        <dbReference type="Proteomes" id="UP000198945"/>
    </source>
</evidence>
<dbReference type="GO" id="GO:0016773">
    <property type="term" value="F:phosphotransferase activity, alcohol group as acceptor"/>
    <property type="evidence" value="ECO:0007669"/>
    <property type="project" value="InterPro"/>
</dbReference>
<dbReference type="EMBL" id="FNEH01000006">
    <property type="protein sequence ID" value="SDI42449.1"/>
    <property type="molecule type" value="Genomic_DNA"/>
</dbReference>
<dbReference type="EMBL" id="FMYT01000025">
    <property type="protein sequence ID" value="SDD08142.1"/>
    <property type="molecule type" value="Genomic_DNA"/>
</dbReference>
<dbReference type="InterPro" id="IPR011914">
    <property type="entry name" value="RfaE_dom_II"/>
</dbReference>
<dbReference type="InterPro" id="IPR014729">
    <property type="entry name" value="Rossmann-like_a/b/a_fold"/>
</dbReference>
<evidence type="ECO:0000256" key="2">
    <source>
        <dbReference type="ARBA" id="ARBA00022679"/>
    </source>
</evidence>
<dbReference type="Gene3D" id="3.40.50.620">
    <property type="entry name" value="HUPs"/>
    <property type="match status" value="1"/>
</dbReference>
<evidence type="ECO:0000313" key="9">
    <source>
        <dbReference type="EMBL" id="SDD08142.1"/>
    </source>
</evidence>
<reference evidence="9 12" key="2">
    <citation type="submission" date="2016-10" db="EMBL/GenBank/DDBJ databases">
        <authorList>
            <person name="Varghese N."/>
            <person name="Submissions S."/>
        </authorList>
    </citation>
    <scope>NUCLEOTIDE SEQUENCE [LARGE SCALE GENOMIC DNA]</scope>
    <source>
        <strain evidence="9 12">WG10</strain>
    </source>
</reference>
<keyword evidence="2" id="KW-0808">Transferase</keyword>
<dbReference type="NCBIfam" id="TIGR02199">
    <property type="entry name" value="rfaE_dom_II"/>
    <property type="match status" value="1"/>
</dbReference>
<proteinExistence type="predicted"/>